<accession>A0AAD9VN42</accession>
<reference evidence="2" key="1">
    <citation type="submission" date="2021-08" db="EMBL/GenBank/DDBJ databases">
        <authorList>
            <person name="Misof B."/>
            <person name="Oliver O."/>
            <person name="Podsiadlowski L."/>
            <person name="Donath A."/>
            <person name="Peters R."/>
            <person name="Mayer C."/>
            <person name="Rust J."/>
            <person name="Gunkel S."/>
            <person name="Lesny P."/>
            <person name="Martin S."/>
            <person name="Oeyen J.P."/>
            <person name="Petersen M."/>
            <person name="Panagiotis P."/>
            <person name="Wilbrandt J."/>
            <person name="Tanja T."/>
        </authorList>
    </citation>
    <scope>NUCLEOTIDE SEQUENCE</scope>
    <source>
        <strain evidence="2">GBR_01_08_01A</strain>
        <tissue evidence="2">Thorax + abdomen</tissue>
    </source>
</reference>
<evidence type="ECO:0000256" key="1">
    <source>
        <dbReference type="SAM" id="MobiDB-lite"/>
    </source>
</evidence>
<comment type="caution">
    <text evidence="2">The sequence shown here is derived from an EMBL/GenBank/DDBJ whole genome shotgun (WGS) entry which is preliminary data.</text>
</comment>
<evidence type="ECO:0000313" key="3">
    <source>
        <dbReference type="Proteomes" id="UP001258017"/>
    </source>
</evidence>
<sequence length="139" mass="14288">MTFGGGKPAGGSRLRRSSSLTVSEVVSASRELLAPGSFDSSLLAYRFGQKLPRSLGGGDVGAGSHPPRKSKMPRQRSVVEAGVGPLHAKDAEREPVDISCSALVAANAAGLVGYLTASKHEVPSASSCNERLVHHGLGL</sequence>
<feature type="region of interest" description="Disordered" evidence="1">
    <location>
        <begin position="1"/>
        <end position="20"/>
    </location>
</feature>
<keyword evidence="3" id="KW-1185">Reference proteome</keyword>
<organism evidence="2 3">
    <name type="scientific">Odynerus spinipes</name>
    <dbReference type="NCBI Taxonomy" id="1348599"/>
    <lineage>
        <taxon>Eukaryota</taxon>
        <taxon>Metazoa</taxon>
        <taxon>Ecdysozoa</taxon>
        <taxon>Arthropoda</taxon>
        <taxon>Hexapoda</taxon>
        <taxon>Insecta</taxon>
        <taxon>Pterygota</taxon>
        <taxon>Neoptera</taxon>
        <taxon>Endopterygota</taxon>
        <taxon>Hymenoptera</taxon>
        <taxon>Apocrita</taxon>
        <taxon>Aculeata</taxon>
        <taxon>Vespoidea</taxon>
        <taxon>Vespidae</taxon>
        <taxon>Eumeninae</taxon>
        <taxon>Odynerus</taxon>
    </lineage>
</organism>
<feature type="region of interest" description="Disordered" evidence="1">
    <location>
        <begin position="54"/>
        <end position="81"/>
    </location>
</feature>
<dbReference type="AlphaFoldDB" id="A0AAD9VN42"/>
<dbReference type="Proteomes" id="UP001258017">
    <property type="component" value="Unassembled WGS sequence"/>
</dbReference>
<protein>
    <submittedName>
        <fullName evidence="2">Uncharacterized protein</fullName>
    </submittedName>
</protein>
<name>A0AAD9VN42_9HYME</name>
<evidence type="ECO:0000313" key="2">
    <source>
        <dbReference type="EMBL" id="KAK2579782.1"/>
    </source>
</evidence>
<proteinExistence type="predicted"/>
<reference evidence="2" key="2">
    <citation type="journal article" date="2023" name="Commun. Biol.">
        <title>Intrasexual cuticular hydrocarbon dimorphism in a wasp sheds light on hydrocarbon biosynthesis genes in Hymenoptera.</title>
        <authorList>
            <person name="Moris V.C."/>
            <person name="Podsiadlowski L."/>
            <person name="Martin S."/>
            <person name="Oeyen J.P."/>
            <person name="Donath A."/>
            <person name="Petersen M."/>
            <person name="Wilbrandt J."/>
            <person name="Misof B."/>
            <person name="Liedtke D."/>
            <person name="Thamm M."/>
            <person name="Scheiner R."/>
            <person name="Schmitt T."/>
            <person name="Niehuis O."/>
        </authorList>
    </citation>
    <scope>NUCLEOTIDE SEQUENCE</scope>
    <source>
        <strain evidence="2">GBR_01_08_01A</strain>
    </source>
</reference>
<dbReference type="EMBL" id="JAIFRP010000078">
    <property type="protein sequence ID" value="KAK2579782.1"/>
    <property type="molecule type" value="Genomic_DNA"/>
</dbReference>
<gene>
    <name evidence="2" type="ORF">KPH14_012175</name>
</gene>